<reference evidence="2 3" key="1">
    <citation type="submission" date="2018-09" db="EMBL/GenBank/DDBJ databases">
        <title>Phylogenetic diversity of Pectobacterium and Dickeya strains causing blackleg disease of potato in Morocco.</title>
        <authorList>
            <person name="Oulghazi S."/>
            <person name="Moumni M."/>
            <person name="Faure D."/>
        </authorList>
    </citation>
    <scope>NUCLEOTIDE SEQUENCE [LARGE SCALE GENOMIC DNA]</scope>
    <source>
        <strain evidence="2 3">S1.15.11.2D</strain>
    </source>
</reference>
<proteinExistence type="predicted"/>
<sequence>MIKLTRPPEPQILRNNSATWTRDIMALVDKYGVYKKIPKAEKDAALKFYRHDDIRNALKESSFQKCAFCEGKPAETGFAEVEHFHPKSLYTDKTFVWANLLYSCQACNNKKLNHDTQREPIINPYDLDPSDCFTYIDIMIEAKAGANHDIAEKTIAVCGLSDKRLFSPRSAILVNFRIFETDIREALDEFNLARTSENKQRRAGNISDALRTIEELVQPSAKFSNFCSHLLANSEVYQEAKQRLLEYTSESL</sequence>
<protein>
    <submittedName>
        <fullName evidence="2">TIGR02646 family protein</fullName>
    </submittedName>
</protein>
<organism evidence="2 3">
    <name type="scientific">Pectobacterium carotovorum</name>
    <name type="common">Erwinia carotovora</name>
    <dbReference type="NCBI Taxonomy" id="554"/>
    <lineage>
        <taxon>Bacteria</taxon>
        <taxon>Pseudomonadati</taxon>
        <taxon>Pseudomonadota</taxon>
        <taxon>Gammaproteobacteria</taxon>
        <taxon>Enterobacterales</taxon>
        <taxon>Pectobacteriaceae</taxon>
        <taxon>Pectobacterium</taxon>
    </lineage>
</organism>
<evidence type="ECO:0000259" key="1">
    <source>
        <dbReference type="SMART" id="SM00507"/>
    </source>
</evidence>
<dbReference type="RefSeq" id="WP_119873297.1">
    <property type="nucleotide sequence ID" value="NZ_QZDH01000013.1"/>
</dbReference>
<evidence type="ECO:0000313" key="2">
    <source>
        <dbReference type="EMBL" id="RJL52718.1"/>
    </source>
</evidence>
<name>A0A419AYA7_PECCA</name>
<dbReference type="Proteomes" id="UP000283655">
    <property type="component" value="Unassembled WGS sequence"/>
</dbReference>
<gene>
    <name evidence="2" type="ORF">D5071_07255</name>
</gene>
<dbReference type="Gene3D" id="1.10.30.50">
    <property type="match status" value="1"/>
</dbReference>
<dbReference type="SMART" id="SM00507">
    <property type="entry name" value="HNHc"/>
    <property type="match status" value="1"/>
</dbReference>
<accession>A0A419AYA7</accession>
<evidence type="ECO:0000313" key="3">
    <source>
        <dbReference type="Proteomes" id="UP000283655"/>
    </source>
</evidence>
<comment type="caution">
    <text evidence="2">The sequence shown here is derived from an EMBL/GenBank/DDBJ whole genome shotgun (WGS) entry which is preliminary data.</text>
</comment>
<dbReference type="InterPro" id="IPR013467">
    <property type="entry name" value="HNH78-like"/>
</dbReference>
<dbReference type="AlphaFoldDB" id="A0A419AYA7"/>
<dbReference type="EMBL" id="QZDH01000013">
    <property type="protein sequence ID" value="RJL52718.1"/>
    <property type="molecule type" value="Genomic_DNA"/>
</dbReference>
<feature type="domain" description="HNH nuclease" evidence="1">
    <location>
        <begin position="53"/>
        <end position="109"/>
    </location>
</feature>
<dbReference type="InterPro" id="IPR003615">
    <property type="entry name" value="HNH_nuc"/>
</dbReference>
<dbReference type="NCBIfam" id="TIGR02646">
    <property type="entry name" value="retron system putative HNH endonuclease"/>
    <property type="match status" value="1"/>
</dbReference>
<dbReference type="CDD" id="cd00085">
    <property type="entry name" value="HNHc"/>
    <property type="match status" value="1"/>
</dbReference>